<dbReference type="SUPFAM" id="SSF53790">
    <property type="entry name" value="Tetrapyrrole methylase"/>
    <property type="match status" value="1"/>
</dbReference>
<proteinExistence type="predicted"/>
<organism evidence="1">
    <name type="scientific">Escherichia coli</name>
    <dbReference type="NCBI Taxonomy" id="562"/>
    <lineage>
        <taxon>Bacteria</taxon>
        <taxon>Pseudomonadati</taxon>
        <taxon>Pseudomonadota</taxon>
        <taxon>Gammaproteobacteria</taxon>
        <taxon>Enterobacterales</taxon>
        <taxon>Enterobacteriaceae</taxon>
        <taxon>Escherichia</taxon>
    </lineage>
</organism>
<dbReference type="AlphaFoldDB" id="A0A6D1ACB8"/>
<sequence>ELTKKYEEFIRGTISEVIGWANEDQIRGEFCLVVEGSNNEEVDEEEQWWETLTAKEHVEHYISKGATSKEAIKKAAVDRNVPKREVYDAYHIKQ</sequence>
<protein>
    <submittedName>
        <fullName evidence="1">rRNA (Cytidine-2'-O-)-methyltransferase</fullName>
    </submittedName>
</protein>
<name>A0A6D1ACB8_ECOLX</name>
<dbReference type="Gene3D" id="3.30.950.10">
    <property type="entry name" value="Methyltransferase, Cobalt-precorrin-4 Transmethylase, Domain 2"/>
    <property type="match status" value="1"/>
</dbReference>
<dbReference type="InterPro" id="IPR008189">
    <property type="entry name" value="rRNA_ssu_MeTfrase_I"/>
</dbReference>
<dbReference type="GO" id="GO:0008168">
    <property type="term" value="F:methyltransferase activity"/>
    <property type="evidence" value="ECO:0007669"/>
    <property type="project" value="UniProtKB-KW"/>
</dbReference>
<dbReference type="EMBL" id="JAAHTE010000422">
    <property type="protein sequence ID" value="NEU02826.1"/>
    <property type="molecule type" value="Genomic_DNA"/>
</dbReference>
<feature type="non-terminal residue" evidence="1">
    <location>
        <position position="1"/>
    </location>
</feature>
<dbReference type="GO" id="GO:0032259">
    <property type="term" value="P:methylation"/>
    <property type="evidence" value="ECO:0007669"/>
    <property type="project" value="UniProtKB-KW"/>
</dbReference>
<keyword evidence="1" id="KW-0808">Transferase</keyword>
<accession>A0A6D1ACB8</accession>
<keyword evidence="1" id="KW-0489">Methyltransferase</keyword>
<dbReference type="PANTHER" id="PTHR46111">
    <property type="entry name" value="RIBOSOMAL RNA SMALL SUBUNIT METHYLTRANSFERASE I"/>
    <property type="match status" value="1"/>
</dbReference>
<evidence type="ECO:0000313" key="1">
    <source>
        <dbReference type="EMBL" id="NEU02826.1"/>
    </source>
</evidence>
<gene>
    <name evidence="1" type="ORF">G3563_27875</name>
</gene>
<dbReference type="InterPro" id="IPR035996">
    <property type="entry name" value="4pyrrol_Methylase_sf"/>
</dbReference>
<dbReference type="PANTHER" id="PTHR46111:SF1">
    <property type="entry name" value="RIBOSOMAL RNA SMALL SUBUNIT METHYLTRANSFERASE I"/>
    <property type="match status" value="1"/>
</dbReference>
<dbReference type="InterPro" id="IPR014776">
    <property type="entry name" value="4pyrrole_Mease_sub2"/>
</dbReference>
<comment type="caution">
    <text evidence="1">The sequence shown here is derived from an EMBL/GenBank/DDBJ whole genome shotgun (WGS) entry which is preliminary data.</text>
</comment>
<reference evidence="1" key="1">
    <citation type="submission" date="2020-02" db="EMBL/GenBank/DDBJ databases">
        <title>Investigating the Use of Bacteriophages as New Decolonization Strategy for Intestinal Carriage of CTX-M-15-producing ST131 Escherichia coli: an In Vitro Continuous Culture System Model.</title>
        <authorList>
            <person name="Bernasconi O.J."/>
            <person name="Campos-Madueno E.I."/>
            <person name="Dona V."/>
            <person name="Perreten V."/>
            <person name="Carattoli A."/>
            <person name="Endimiani A."/>
        </authorList>
    </citation>
    <scope>NUCLEOTIDE SEQUENCE</scope>
    <source>
        <strain evidence="1">4901.28</strain>
    </source>
</reference>